<dbReference type="EMBL" id="JAUKVY010000059">
    <property type="protein sequence ID" value="MDO1538048.1"/>
    <property type="molecule type" value="Genomic_DNA"/>
</dbReference>
<accession>A0ABT8SGJ4</accession>
<keyword evidence="3" id="KW-1185">Reference proteome</keyword>
<sequence>MLLGRTVRLILEATAAGAVKRLDFHTAEPVTIGRSPDCQIPIDADQGGVSRLHAQLVPTARGWMVEDRSKVGTLVNGMRLGHGQRCALRLHDELRVGPLRLRVLELGGRIEQTMATELRLTAVDLATLDPQLILKSALELPRLFGEAHA</sequence>
<evidence type="ECO:0000313" key="2">
    <source>
        <dbReference type="EMBL" id="MDO1538048.1"/>
    </source>
</evidence>
<dbReference type="CDD" id="cd00060">
    <property type="entry name" value="FHA"/>
    <property type="match status" value="1"/>
</dbReference>
<organism evidence="2 3">
    <name type="scientific">Variovorax ginsengisoli</name>
    <dbReference type="NCBI Taxonomy" id="363844"/>
    <lineage>
        <taxon>Bacteria</taxon>
        <taxon>Pseudomonadati</taxon>
        <taxon>Pseudomonadota</taxon>
        <taxon>Betaproteobacteria</taxon>
        <taxon>Burkholderiales</taxon>
        <taxon>Comamonadaceae</taxon>
        <taxon>Variovorax</taxon>
    </lineage>
</organism>
<reference evidence="2" key="1">
    <citation type="submission" date="2023-06" db="EMBL/GenBank/DDBJ databases">
        <authorList>
            <person name="Jiang Y."/>
            <person name="Liu Q."/>
        </authorList>
    </citation>
    <scope>NUCLEOTIDE SEQUENCE</scope>
    <source>
        <strain evidence="2">CGMCC 1.12090</strain>
    </source>
</reference>
<evidence type="ECO:0000259" key="1">
    <source>
        <dbReference type="PROSITE" id="PS50006"/>
    </source>
</evidence>
<dbReference type="RefSeq" id="WP_301816456.1">
    <property type="nucleotide sequence ID" value="NZ_JAUJZH010000059.1"/>
</dbReference>
<gene>
    <name evidence="2" type="ORF">Q2T77_38075</name>
</gene>
<protein>
    <submittedName>
        <fullName evidence="2">FHA domain-containing protein</fullName>
    </submittedName>
</protein>
<feature type="domain" description="FHA" evidence="1">
    <location>
        <begin position="30"/>
        <end position="80"/>
    </location>
</feature>
<proteinExistence type="predicted"/>
<feature type="non-terminal residue" evidence="2">
    <location>
        <position position="149"/>
    </location>
</feature>
<dbReference type="InterPro" id="IPR008984">
    <property type="entry name" value="SMAD_FHA_dom_sf"/>
</dbReference>
<dbReference type="SUPFAM" id="SSF49879">
    <property type="entry name" value="SMAD/FHA domain"/>
    <property type="match status" value="1"/>
</dbReference>
<dbReference type="Gene3D" id="2.60.200.20">
    <property type="match status" value="1"/>
</dbReference>
<dbReference type="PROSITE" id="PS50006">
    <property type="entry name" value="FHA_DOMAIN"/>
    <property type="match status" value="1"/>
</dbReference>
<dbReference type="Proteomes" id="UP001169027">
    <property type="component" value="Unassembled WGS sequence"/>
</dbReference>
<dbReference type="Pfam" id="PF00498">
    <property type="entry name" value="FHA"/>
    <property type="match status" value="1"/>
</dbReference>
<dbReference type="SMART" id="SM00240">
    <property type="entry name" value="FHA"/>
    <property type="match status" value="1"/>
</dbReference>
<comment type="caution">
    <text evidence="2">The sequence shown here is derived from an EMBL/GenBank/DDBJ whole genome shotgun (WGS) entry which is preliminary data.</text>
</comment>
<evidence type="ECO:0000313" key="3">
    <source>
        <dbReference type="Proteomes" id="UP001169027"/>
    </source>
</evidence>
<name>A0ABT8SGJ4_9BURK</name>
<dbReference type="InterPro" id="IPR000253">
    <property type="entry name" value="FHA_dom"/>
</dbReference>